<gene>
    <name evidence="3" type="ORF">B0H16DRAFT_1599621</name>
    <name evidence="2" type="ORF">B0H16DRAFT_1608444</name>
</gene>
<sequence length="132" mass="14776">MPARELADNEVFNKHVSRLRIRSEHAIGFLKGRFHSWVAACVGIHAYAMRCEEEERGGDDLDSDNPDPFIAEGLSSDGDSSDAEGNLGRRAAGADRLTNGKLLREALKERLFRAKEKRTRRRAARRAEELGV</sequence>
<evidence type="ECO:0000313" key="3">
    <source>
        <dbReference type="EMBL" id="KAJ7722965.1"/>
    </source>
</evidence>
<evidence type="ECO:0000256" key="1">
    <source>
        <dbReference type="SAM" id="MobiDB-lite"/>
    </source>
</evidence>
<evidence type="ECO:0000313" key="2">
    <source>
        <dbReference type="EMBL" id="KAJ7718732.1"/>
    </source>
</evidence>
<proteinExistence type="predicted"/>
<feature type="region of interest" description="Disordered" evidence="1">
    <location>
        <begin position="55"/>
        <end position="92"/>
    </location>
</feature>
<reference evidence="2" key="1">
    <citation type="submission" date="2023-03" db="EMBL/GenBank/DDBJ databases">
        <title>Massive genome expansion in bonnet fungi (Mycena s.s.) driven by repeated elements and novel gene families across ecological guilds.</title>
        <authorList>
            <consortium name="Lawrence Berkeley National Laboratory"/>
            <person name="Harder C.B."/>
            <person name="Miyauchi S."/>
            <person name="Viragh M."/>
            <person name="Kuo A."/>
            <person name="Thoen E."/>
            <person name="Andreopoulos B."/>
            <person name="Lu D."/>
            <person name="Skrede I."/>
            <person name="Drula E."/>
            <person name="Henrissat B."/>
            <person name="Morin E."/>
            <person name="Kohler A."/>
            <person name="Barry K."/>
            <person name="LaButti K."/>
            <person name="Morin E."/>
            <person name="Salamov A."/>
            <person name="Lipzen A."/>
            <person name="Mereny Z."/>
            <person name="Hegedus B."/>
            <person name="Baldrian P."/>
            <person name="Stursova M."/>
            <person name="Weitz H."/>
            <person name="Taylor A."/>
            <person name="Grigoriev I.V."/>
            <person name="Nagy L.G."/>
            <person name="Martin F."/>
            <person name="Kauserud H."/>
        </authorList>
    </citation>
    <scope>NUCLEOTIDE SEQUENCE</scope>
    <source>
        <strain evidence="2">CBHHK182m</strain>
    </source>
</reference>
<feature type="compositionally biased region" description="Acidic residues" evidence="1">
    <location>
        <begin position="55"/>
        <end position="65"/>
    </location>
</feature>
<evidence type="ECO:0008006" key="5">
    <source>
        <dbReference type="Google" id="ProtNLM"/>
    </source>
</evidence>
<protein>
    <recommendedName>
        <fullName evidence="5">DDE Tnp4 domain-containing protein</fullName>
    </recommendedName>
</protein>
<dbReference type="EMBL" id="JARKIB010000261">
    <property type="protein sequence ID" value="KAJ7718732.1"/>
    <property type="molecule type" value="Genomic_DNA"/>
</dbReference>
<dbReference type="AlphaFoldDB" id="A0AAD7MIA1"/>
<dbReference type="EMBL" id="JARKIB010000215">
    <property type="protein sequence ID" value="KAJ7722965.1"/>
    <property type="molecule type" value="Genomic_DNA"/>
</dbReference>
<name>A0AAD7MIA1_9AGAR</name>
<comment type="caution">
    <text evidence="2">The sequence shown here is derived from an EMBL/GenBank/DDBJ whole genome shotgun (WGS) entry which is preliminary data.</text>
</comment>
<keyword evidence="4" id="KW-1185">Reference proteome</keyword>
<organism evidence="2 4">
    <name type="scientific">Mycena metata</name>
    <dbReference type="NCBI Taxonomy" id="1033252"/>
    <lineage>
        <taxon>Eukaryota</taxon>
        <taxon>Fungi</taxon>
        <taxon>Dikarya</taxon>
        <taxon>Basidiomycota</taxon>
        <taxon>Agaricomycotina</taxon>
        <taxon>Agaricomycetes</taxon>
        <taxon>Agaricomycetidae</taxon>
        <taxon>Agaricales</taxon>
        <taxon>Marasmiineae</taxon>
        <taxon>Mycenaceae</taxon>
        <taxon>Mycena</taxon>
    </lineage>
</organism>
<accession>A0AAD7MIA1</accession>
<dbReference type="Proteomes" id="UP001215598">
    <property type="component" value="Unassembled WGS sequence"/>
</dbReference>
<evidence type="ECO:0000313" key="4">
    <source>
        <dbReference type="Proteomes" id="UP001215598"/>
    </source>
</evidence>